<evidence type="ECO:0000256" key="1">
    <source>
        <dbReference type="PROSITE-ProRule" id="PRU00047"/>
    </source>
</evidence>
<protein>
    <recommendedName>
        <fullName evidence="3">CCHC-type domain-containing protein</fullName>
    </recommendedName>
</protein>
<dbReference type="PROSITE" id="PS50158">
    <property type="entry name" value="ZF_CCHC"/>
    <property type="match status" value="1"/>
</dbReference>
<feature type="region of interest" description="Disordered" evidence="2">
    <location>
        <begin position="411"/>
        <end position="452"/>
    </location>
</feature>
<feature type="compositionally biased region" description="Polar residues" evidence="2">
    <location>
        <begin position="27"/>
        <end position="36"/>
    </location>
</feature>
<dbReference type="AlphaFoldDB" id="A0AAD8STJ2"/>
<dbReference type="Proteomes" id="UP001231189">
    <property type="component" value="Unassembled WGS sequence"/>
</dbReference>
<feature type="compositionally biased region" description="Low complexity" evidence="2">
    <location>
        <begin position="298"/>
        <end position="312"/>
    </location>
</feature>
<dbReference type="InterPro" id="IPR040256">
    <property type="entry name" value="At4g02000-like"/>
</dbReference>
<feature type="region of interest" description="Disordered" evidence="2">
    <location>
        <begin position="21"/>
        <end position="43"/>
    </location>
</feature>
<dbReference type="GO" id="GO:0003676">
    <property type="term" value="F:nucleic acid binding"/>
    <property type="evidence" value="ECO:0007669"/>
    <property type="project" value="InterPro"/>
</dbReference>
<reference evidence="4" key="1">
    <citation type="submission" date="2023-07" db="EMBL/GenBank/DDBJ databases">
        <title>A chromosome-level genome assembly of Lolium multiflorum.</title>
        <authorList>
            <person name="Chen Y."/>
            <person name="Copetti D."/>
            <person name="Kolliker R."/>
            <person name="Studer B."/>
        </authorList>
    </citation>
    <scope>NUCLEOTIDE SEQUENCE</scope>
    <source>
        <strain evidence="4">02402/16</strain>
        <tissue evidence="4">Leaf</tissue>
    </source>
</reference>
<keyword evidence="1" id="KW-0863">Zinc-finger</keyword>
<evidence type="ECO:0000313" key="5">
    <source>
        <dbReference type="Proteomes" id="UP001231189"/>
    </source>
</evidence>
<gene>
    <name evidence="4" type="ORF">QYE76_051521</name>
</gene>
<keyword evidence="5" id="KW-1185">Reference proteome</keyword>
<dbReference type="Pfam" id="PF14111">
    <property type="entry name" value="DUF4283"/>
    <property type="match status" value="1"/>
</dbReference>
<keyword evidence="1" id="KW-0479">Metal-binding</keyword>
<proteinExistence type="predicted"/>
<evidence type="ECO:0000313" key="4">
    <source>
        <dbReference type="EMBL" id="KAK1663362.1"/>
    </source>
</evidence>
<feature type="region of interest" description="Disordered" evidence="2">
    <location>
        <begin position="267"/>
        <end position="388"/>
    </location>
</feature>
<dbReference type="GO" id="GO:0008270">
    <property type="term" value="F:zinc ion binding"/>
    <property type="evidence" value="ECO:0007669"/>
    <property type="project" value="UniProtKB-KW"/>
</dbReference>
<sequence>MTGTTVTTGRGKTVVSAALMEAGGPSGSQSPTNTSAAAAGSDDHVSEMMGRLRLTAEEAEAVVLDDGGDEIPVHSKWALVGKVLSPTILHISTISSALRPAWGNPRGLLLNPAGDNLFVAEFEKKADLDRVRNGPPWVVGTRAVLLEDFNVDLKPRDMIFDRLRLWVRINNLPFGYMQKKWGTVIASPIGIAGSVPVVDCDNTGRCWGSYMRVRVEVDVDKPLRRGVTVFSQRRNATEWFDLQYEDLPYYCFSCGILGHSSIECKNPGERDDEGKLPYSADKLVAPDERKKKTQGAKSSSGSVSAGHGRSSSPLKERPGQSFSQSGAASGQQKNDHASEVSSPAKKKPRARANTAKPNKVQSKDKESAQDGKTLTGQKRKPHQVYRPKAPLTVTAEAVNPLALVVHAGVSASVPGDEHSGDTLSNDSNKKRKGDTSGSADQAGAVEQPRQTQ</sequence>
<dbReference type="InterPro" id="IPR025558">
    <property type="entry name" value="DUF4283"/>
</dbReference>
<keyword evidence="1" id="KW-0862">Zinc</keyword>
<name>A0AAD8STJ2_LOLMU</name>
<dbReference type="EMBL" id="JAUUTY010000003">
    <property type="protein sequence ID" value="KAK1663362.1"/>
    <property type="molecule type" value="Genomic_DNA"/>
</dbReference>
<comment type="caution">
    <text evidence="4">The sequence shown here is derived from an EMBL/GenBank/DDBJ whole genome shotgun (WGS) entry which is preliminary data.</text>
</comment>
<accession>A0AAD8STJ2</accession>
<feature type="domain" description="CCHC-type" evidence="3">
    <location>
        <begin position="251"/>
        <end position="266"/>
    </location>
</feature>
<dbReference type="PANTHER" id="PTHR31286:SF166">
    <property type="entry name" value="OS01G0177800 PROTEIN"/>
    <property type="match status" value="1"/>
</dbReference>
<organism evidence="4 5">
    <name type="scientific">Lolium multiflorum</name>
    <name type="common">Italian ryegrass</name>
    <name type="synonym">Lolium perenne subsp. multiflorum</name>
    <dbReference type="NCBI Taxonomy" id="4521"/>
    <lineage>
        <taxon>Eukaryota</taxon>
        <taxon>Viridiplantae</taxon>
        <taxon>Streptophyta</taxon>
        <taxon>Embryophyta</taxon>
        <taxon>Tracheophyta</taxon>
        <taxon>Spermatophyta</taxon>
        <taxon>Magnoliopsida</taxon>
        <taxon>Liliopsida</taxon>
        <taxon>Poales</taxon>
        <taxon>Poaceae</taxon>
        <taxon>BOP clade</taxon>
        <taxon>Pooideae</taxon>
        <taxon>Poodae</taxon>
        <taxon>Poeae</taxon>
        <taxon>Poeae Chloroplast Group 2 (Poeae type)</taxon>
        <taxon>Loliodinae</taxon>
        <taxon>Loliinae</taxon>
        <taxon>Lolium</taxon>
    </lineage>
</organism>
<dbReference type="InterPro" id="IPR001878">
    <property type="entry name" value="Znf_CCHC"/>
</dbReference>
<evidence type="ECO:0000259" key="3">
    <source>
        <dbReference type="PROSITE" id="PS50158"/>
    </source>
</evidence>
<evidence type="ECO:0000256" key="2">
    <source>
        <dbReference type="SAM" id="MobiDB-lite"/>
    </source>
</evidence>
<dbReference type="PANTHER" id="PTHR31286">
    <property type="entry name" value="GLYCINE-RICH CELL WALL STRUCTURAL PROTEIN 1.8-LIKE"/>
    <property type="match status" value="1"/>
</dbReference>
<feature type="compositionally biased region" description="Low complexity" evidence="2">
    <location>
        <begin position="319"/>
        <end position="332"/>
    </location>
</feature>